<organism evidence="1">
    <name type="scientific">Anguilla anguilla</name>
    <name type="common">European freshwater eel</name>
    <name type="synonym">Muraena anguilla</name>
    <dbReference type="NCBI Taxonomy" id="7936"/>
    <lineage>
        <taxon>Eukaryota</taxon>
        <taxon>Metazoa</taxon>
        <taxon>Chordata</taxon>
        <taxon>Craniata</taxon>
        <taxon>Vertebrata</taxon>
        <taxon>Euteleostomi</taxon>
        <taxon>Actinopterygii</taxon>
        <taxon>Neopterygii</taxon>
        <taxon>Teleostei</taxon>
        <taxon>Anguilliformes</taxon>
        <taxon>Anguillidae</taxon>
        <taxon>Anguilla</taxon>
    </lineage>
</organism>
<proteinExistence type="predicted"/>
<dbReference type="EMBL" id="GBXM01089968">
    <property type="protein sequence ID" value="JAH18609.1"/>
    <property type="molecule type" value="Transcribed_RNA"/>
</dbReference>
<reference evidence="1" key="1">
    <citation type="submission" date="2014-11" db="EMBL/GenBank/DDBJ databases">
        <authorList>
            <person name="Amaro Gonzalez C."/>
        </authorList>
    </citation>
    <scope>NUCLEOTIDE SEQUENCE</scope>
</reference>
<dbReference type="AlphaFoldDB" id="A0A0E9QP43"/>
<sequence length="60" mass="6933">MQISGFFLSISTRIKPLKTRFFPTFKNPETRVIIFISVAVRLLRAENFNSIVMEGTSLRL</sequence>
<evidence type="ECO:0000313" key="1">
    <source>
        <dbReference type="EMBL" id="JAH18609.1"/>
    </source>
</evidence>
<accession>A0A0E9QP43</accession>
<reference evidence="1" key="2">
    <citation type="journal article" date="2015" name="Fish Shellfish Immunol.">
        <title>Early steps in the European eel (Anguilla anguilla)-Vibrio vulnificus interaction in the gills: Role of the RtxA13 toxin.</title>
        <authorList>
            <person name="Callol A."/>
            <person name="Pajuelo D."/>
            <person name="Ebbesson L."/>
            <person name="Teles M."/>
            <person name="MacKenzie S."/>
            <person name="Amaro C."/>
        </authorList>
    </citation>
    <scope>NUCLEOTIDE SEQUENCE</scope>
</reference>
<name>A0A0E9QP43_ANGAN</name>
<protein>
    <submittedName>
        <fullName evidence="1">Uncharacterized protein</fullName>
    </submittedName>
</protein>